<feature type="transmembrane region" description="Helical" evidence="2">
    <location>
        <begin position="163"/>
        <end position="185"/>
    </location>
</feature>
<sequence>MAFQCDGVRFFVLIIATLCFSLFMADGAAFYSSLILMKDVKTSPLYSNDSAAVADYGSWNLPLAERRFDYSIVEESWLIGGLFVGVLSGVWPLTLLLHRHGPHRLLTGIGVSVTLLTAIAPFVASAGFPYLVLHRILHGFVLSNVSPILGIIIAKWSASSEMGLFLAFLTGHLQISMIISTPLAGSIGSRCGWPSMLFSHAFLSGVVTVAWAIFFRLASPKRSKTPYKKIFTSIPIWAVWVATFGNYIVSQFSITFFYMFLVSALDIDVETSGFLSAIPFAIQIVVKFAAGFISNRMDLLSELSKCRFFNSLAFYGAAFFFVVVAFVHPEDKLICALLAMVPQAMIGFNPGGFNKSSVLVARQHSPTVLAVTQVILCVTLFSGSFLVPFLAPSGTLQEYSAVFLVYAAVLFLTNTFFVVFCSVEPAEWTAEGDDSLAKEAI</sequence>
<gene>
    <name evidence="4" type="ORF">QR680_017132</name>
</gene>
<dbReference type="PANTHER" id="PTHR45757">
    <property type="entry name" value="PROTEIN CBG23364-RELATED"/>
    <property type="match status" value="1"/>
</dbReference>
<feature type="transmembrane region" description="Helical" evidence="2">
    <location>
        <begin position="77"/>
        <end position="98"/>
    </location>
</feature>
<dbReference type="PANTHER" id="PTHR45757:SF18">
    <property type="entry name" value="MAJOR FACILITATOR SUPERFAMILY (MFS) PROFILE DOMAIN-CONTAINING PROTEIN"/>
    <property type="match status" value="1"/>
</dbReference>
<dbReference type="GO" id="GO:0016020">
    <property type="term" value="C:membrane"/>
    <property type="evidence" value="ECO:0007669"/>
    <property type="project" value="UniProtKB-SubCell"/>
</dbReference>
<dbReference type="InterPro" id="IPR020846">
    <property type="entry name" value="MFS_dom"/>
</dbReference>
<evidence type="ECO:0000256" key="2">
    <source>
        <dbReference type="SAM" id="Phobius"/>
    </source>
</evidence>
<dbReference type="SUPFAM" id="SSF103473">
    <property type="entry name" value="MFS general substrate transporter"/>
    <property type="match status" value="1"/>
</dbReference>
<feature type="transmembrane region" description="Helical" evidence="2">
    <location>
        <begin position="306"/>
        <end position="327"/>
    </location>
</feature>
<dbReference type="Gene3D" id="1.20.1250.20">
    <property type="entry name" value="MFS general substrate transporter like domains"/>
    <property type="match status" value="2"/>
</dbReference>
<dbReference type="InterPro" id="IPR036259">
    <property type="entry name" value="MFS_trans_sf"/>
</dbReference>
<comment type="subcellular location">
    <subcellularLocation>
        <location evidence="1">Membrane</location>
        <topology evidence="1">Multi-pass membrane protein</topology>
    </subcellularLocation>
</comment>
<accession>A0AA39HEM3</accession>
<evidence type="ECO:0000313" key="4">
    <source>
        <dbReference type="EMBL" id="KAK0403811.1"/>
    </source>
</evidence>
<feature type="transmembrane region" description="Helical" evidence="2">
    <location>
        <begin position="365"/>
        <end position="391"/>
    </location>
</feature>
<reference evidence="4" key="1">
    <citation type="submission" date="2023-06" db="EMBL/GenBank/DDBJ databases">
        <title>Genomic analysis of the entomopathogenic nematode Steinernema hermaphroditum.</title>
        <authorList>
            <person name="Schwarz E.M."/>
            <person name="Heppert J.K."/>
            <person name="Baniya A."/>
            <person name="Schwartz H.T."/>
            <person name="Tan C.-H."/>
            <person name="Antoshechkin I."/>
            <person name="Sternberg P.W."/>
            <person name="Goodrich-Blair H."/>
            <person name="Dillman A.R."/>
        </authorList>
    </citation>
    <scope>NUCLEOTIDE SEQUENCE</scope>
    <source>
        <strain evidence="4">PS9179</strain>
        <tissue evidence="4">Whole animal</tissue>
    </source>
</reference>
<dbReference type="AlphaFoldDB" id="A0AA39HEM3"/>
<keyword evidence="5" id="KW-1185">Reference proteome</keyword>
<feature type="transmembrane region" description="Helical" evidence="2">
    <location>
        <begin position="197"/>
        <end position="215"/>
    </location>
</feature>
<feature type="transmembrane region" description="Helical" evidence="2">
    <location>
        <begin position="136"/>
        <end position="156"/>
    </location>
</feature>
<name>A0AA39HEM3_9BILA</name>
<dbReference type="Proteomes" id="UP001175271">
    <property type="component" value="Unassembled WGS sequence"/>
</dbReference>
<dbReference type="Pfam" id="PF07690">
    <property type="entry name" value="MFS_1"/>
    <property type="match status" value="1"/>
</dbReference>
<evidence type="ECO:0000313" key="5">
    <source>
        <dbReference type="Proteomes" id="UP001175271"/>
    </source>
</evidence>
<evidence type="ECO:0000259" key="3">
    <source>
        <dbReference type="PROSITE" id="PS50850"/>
    </source>
</evidence>
<feature type="transmembrane region" description="Helical" evidence="2">
    <location>
        <begin position="105"/>
        <end position="124"/>
    </location>
</feature>
<feature type="transmembrane region" description="Helical" evidence="2">
    <location>
        <begin position="12"/>
        <end position="37"/>
    </location>
</feature>
<dbReference type="EMBL" id="JAUCMV010000004">
    <property type="protein sequence ID" value="KAK0403811.1"/>
    <property type="molecule type" value="Genomic_DNA"/>
</dbReference>
<organism evidence="4 5">
    <name type="scientific">Steinernema hermaphroditum</name>
    <dbReference type="NCBI Taxonomy" id="289476"/>
    <lineage>
        <taxon>Eukaryota</taxon>
        <taxon>Metazoa</taxon>
        <taxon>Ecdysozoa</taxon>
        <taxon>Nematoda</taxon>
        <taxon>Chromadorea</taxon>
        <taxon>Rhabditida</taxon>
        <taxon>Tylenchina</taxon>
        <taxon>Panagrolaimomorpha</taxon>
        <taxon>Strongyloidoidea</taxon>
        <taxon>Steinernematidae</taxon>
        <taxon>Steinernema</taxon>
    </lineage>
</organism>
<keyword evidence="2" id="KW-0472">Membrane</keyword>
<feature type="domain" description="Major facilitator superfamily (MFS) profile" evidence="3">
    <location>
        <begin position="12"/>
        <end position="425"/>
    </location>
</feature>
<proteinExistence type="predicted"/>
<feature type="transmembrane region" description="Helical" evidence="2">
    <location>
        <begin position="403"/>
        <end position="423"/>
    </location>
</feature>
<evidence type="ECO:0000256" key="1">
    <source>
        <dbReference type="ARBA" id="ARBA00004141"/>
    </source>
</evidence>
<dbReference type="GO" id="GO:0022857">
    <property type="term" value="F:transmembrane transporter activity"/>
    <property type="evidence" value="ECO:0007669"/>
    <property type="project" value="InterPro"/>
</dbReference>
<dbReference type="InterPro" id="IPR011701">
    <property type="entry name" value="MFS"/>
</dbReference>
<keyword evidence="2" id="KW-0812">Transmembrane</keyword>
<keyword evidence="2" id="KW-1133">Transmembrane helix</keyword>
<dbReference type="PROSITE" id="PS50850">
    <property type="entry name" value="MFS"/>
    <property type="match status" value="1"/>
</dbReference>
<feature type="transmembrane region" description="Helical" evidence="2">
    <location>
        <begin position="273"/>
        <end position="294"/>
    </location>
</feature>
<protein>
    <recommendedName>
        <fullName evidence="3">Major facilitator superfamily (MFS) profile domain-containing protein</fullName>
    </recommendedName>
</protein>
<feature type="transmembrane region" description="Helical" evidence="2">
    <location>
        <begin position="236"/>
        <end position="261"/>
    </location>
</feature>
<comment type="caution">
    <text evidence="4">The sequence shown here is derived from an EMBL/GenBank/DDBJ whole genome shotgun (WGS) entry which is preliminary data.</text>
</comment>